<dbReference type="InterPro" id="IPR044998">
    <property type="entry name" value="Timeless"/>
</dbReference>
<organism evidence="4 5">
    <name type="scientific">Lingula anatina</name>
    <name type="common">Brachiopod</name>
    <name type="synonym">Lingula unguis</name>
    <dbReference type="NCBI Taxonomy" id="7574"/>
    <lineage>
        <taxon>Eukaryota</taxon>
        <taxon>Metazoa</taxon>
        <taxon>Spiralia</taxon>
        <taxon>Lophotrochozoa</taxon>
        <taxon>Brachiopoda</taxon>
        <taxon>Linguliformea</taxon>
        <taxon>Lingulata</taxon>
        <taxon>Lingulida</taxon>
        <taxon>Linguloidea</taxon>
        <taxon>Lingulidae</taxon>
        <taxon>Lingula</taxon>
    </lineage>
</organism>
<dbReference type="OrthoDB" id="6429365at2759"/>
<keyword evidence="4" id="KW-1185">Reference proteome</keyword>
<evidence type="ECO:0000313" key="5">
    <source>
        <dbReference type="RefSeq" id="XP_013396878.1"/>
    </source>
</evidence>
<comment type="similarity">
    <text evidence="1">Belongs to the timeless family.</text>
</comment>
<dbReference type="InterPro" id="IPR007725">
    <property type="entry name" value="TIMELESS_C"/>
</dbReference>
<sequence length="613" mass="69525">MEFVAKGMGTLIQKLQFELFSAQKQNGDESYFLWVIKRFVKLAVLEQVSFESVKTVLAVPTFSLVTFLAVASCEQLMLLQRKNADASPHEKILKLAVAALHDMLWTVEYFMTEKKRALKQQDKEYLLNLHAELSSMEDIRQMFLLLIRLYQPHLQNLDYLKKLIITNHSYILMLQKATPTGNFDMLHHIKQFATEEVMQHYGRLLETFTENVPAVNECIFTMMHHIAGPCEKPESLLQINILKTFSEISHHQYPLNEDASDLVEYILKIFERLAERDPYHCAQQLLKMKEDEPGSPESESDQTESLDSHWSDEDVDILFMTYTEHESDPNLVDKIVEALEDHGISKTRCEVTNQLTHLGLLADQSMNLIDVIGGGSSVETTDSEISTDDASLVQDTAAILNRCVKKLEGKGHQVHLAWLQRVLLEVCYIKLGGKKIYGKVEEPILYFYVAQDKSVPVIPFSGAQEAILQDKAFRCLLLSLGIYLPEEGWQLYPRIPHFWNAENLFSKAKSLGTIPKGILKFHPDDIQSGKSDQLSSVESEPSMSTSLQGYKLTDGSTKRSQSNSNISSALWMAFVQQCNLERSKIGMGGISRKMEQNSTSSDSSLNMRVGQVD</sequence>
<gene>
    <name evidence="5" type="primary">LOC106163743</name>
</gene>
<evidence type="ECO:0000256" key="2">
    <source>
        <dbReference type="SAM" id="MobiDB-lite"/>
    </source>
</evidence>
<feature type="compositionally biased region" description="Polar residues" evidence="2">
    <location>
        <begin position="596"/>
        <end position="606"/>
    </location>
</feature>
<feature type="domain" description="Timeless C-terminal" evidence="3">
    <location>
        <begin position="405"/>
        <end position="504"/>
    </location>
</feature>
<name>A0A1S3IFF9_LINAN</name>
<dbReference type="GO" id="GO:0000076">
    <property type="term" value="P:DNA replication checkpoint signaling"/>
    <property type="evidence" value="ECO:0007669"/>
    <property type="project" value="TreeGrafter"/>
</dbReference>
<dbReference type="PANTHER" id="PTHR22940:SF5">
    <property type="entry name" value="PROTEIN TIMELESS"/>
    <property type="match status" value="1"/>
</dbReference>
<feature type="region of interest" description="Disordered" evidence="2">
    <location>
        <begin position="524"/>
        <end position="559"/>
    </location>
</feature>
<protein>
    <submittedName>
        <fullName evidence="5">Protein timeless</fullName>
    </submittedName>
</protein>
<dbReference type="Proteomes" id="UP000085678">
    <property type="component" value="Unplaced"/>
</dbReference>
<dbReference type="Pfam" id="PF05029">
    <property type="entry name" value="TIMELESS_C"/>
    <property type="match status" value="1"/>
</dbReference>
<dbReference type="InParanoid" id="A0A1S3IFF9"/>
<dbReference type="PANTHER" id="PTHR22940">
    <property type="entry name" value="TIMEOUT/TIMELESS-2"/>
    <property type="match status" value="1"/>
</dbReference>
<proteinExistence type="inferred from homology"/>
<dbReference type="STRING" id="7574.A0A1S3IFF9"/>
<dbReference type="GeneID" id="106163743"/>
<feature type="region of interest" description="Disordered" evidence="2">
    <location>
        <begin position="289"/>
        <end position="308"/>
    </location>
</feature>
<evidence type="ECO:0000313" key="4">
    <source>
        <dbReference type="Proteomes" id="UP000085678"/>
    </source>
</evidence>
<reference evidence="5" key="1">
    <citation type="submission" date="2025-08" db="UniProtKB">
        <authorList>
            <consortium name="RefSeq"/>
        </authorList>
    </citation>
    <scope>IDENTIFICATION</scope>
    <source>
        <tissue evidence="5">Gonads</tissue>
    </source>
</reference>
<dbReference type="GO" id="GO:0006281">
    <property type="term" value="P:DNA repair"/>
    <property type="evidence" value="ECO:0007669"/>
    <property type="project" value="TreeGrafter"/>
</dbReference>
<dbReference type="GO" id="GO:0043111">
    <property type="term" value="P:replication fork arrest"/>
    <property type="evidence" value="ECO:0007669"/>
    <property type="project" value="TreeGrafter"/>
</dbReference>
<dbReference type="KEGG" id="lak:106163743"/>
<dbReference type="AlphaFoldDB" id="A0A1S3IFF9"/>
<accession>A0A1S3IFF9</accession>
<dbReference type="RefSeq" id="XP_013396878.1">
    <property type="nucleotide sequence ID" value="XM_013541424.1"/>
</dbReference>
<evidence type="ECO:0000259" key="3">
    <source>
        <dbReference type="Pfam" id="PF05029"/>
    </source>
</evidence>
<dbReference type="GO" id="GO:0003677">
    <property type="term" value="F:DNA binding"/>
    <property type="evidence" value="ECO:0007669"/>
    <property type="project" value="TreeGrafter"/>
</dbReference>
<evidence type="ECO:0000256" key="1">
    <source>
        <dbReference type="ARBA" id="ARBA00008174"/>
    </source>
</evidence>
<feature type="compositionally biased region" description="Low complexity" evidence="2">
    <location>
        <begin position="535"/>
        <end position="546"/>
    </location>
</feature>
<dbReference type="GO" id="GO:0031298">
    <property type="term" value="C:replication fork protection complex"/>
    <property type="evidence" value="ECO:0007669"/>
    <property type="project" value="TreeGrafter"/>
</dbReference>
<feature type="region of interest" description="Disordered" evidence="2">
    <location>
        <begin position="593"/>
        <end position="613"/>
    </location>
</feature>